<sequence>MTATIFTWPPDYAQAALAGRALRSCGVDVVLAIDAGDPLPEVEGCRIVRTTFPRRGNLNGKACIEGILATLHENADGDPYQLKVDSDTLVMGLDWLAGRPEPAVGMHHRIPPHDRFMFGAAYGLRTELLPEYRAAAARLPDGDHYSEDVEIGKLLPGIHAFENLTEGCPFAAYSWKSVKTMEEWRRYEILIFQRIQGRGRRAIQETMKEFV</sequence>
<evidence type="ECO:0000313" key="1">
    <source>
        <dbReference type="EMBL" id="MCW1926274.1"/>
    </source>
</evidence>
<comment type="caution">
    <text evidence="1">The sequence shown here is derived from an EMBL/GenBank/DDBJ whole genome shotgun (WGS) entry which is preliminary data.</text>
</comment>
<dbReference type="Proteomes" id="UP001320876">
    <property type="component" value="Unassembled WGS sequence"/>
</dbReference>
<gene>
    <name evidence="1" type="ORF">OKA05_27215</name>
</gene>
<evidence type="ECO:0008006" key="3">
    <source>
        <dbReference type="Google" id="ProtNLM"/>
    </source>
</evidence>
<proteinExistence type="predicted"/>
<dbReference type="EMBL" id="JAPDDT010000023">
    <property type="protein sequence ID" value="MCW1926274.1"/>
    <property type="molecule type" value="Genomic_DNA"/>
</dbReference>
<evidence type="ECO:0000313" key="2">
    <source>
        <dbReference type="Proteomes" id="UP001320876"/>
    </source>
</evidence>
<organism evidence="1 2">
    <name type="scientific">Luteolibacter arcticus</name>
    <dbReference type="NCBI Taxonomy" id="1581411"/>
    <lineage>
        <taxon>Bacteria</taxon>
        <taxon>Pseudomonadati</taxon>
        <taxon>Verrucomicrobiota</taxon>
        <taxon>Verrucomicrobiia</taxon>
        <taxon>Verrucomicrobiales</taxon>
        <taxon>Verrucomicrobiaceae</taxon>
        <taxon>Luteolibacter</taxon>
    </lineage>
</organism>
<protein>
    <recommendedName>
        <fullName evidence="3">Glycosyltransferase</fullName>
    </recommendedName>
</protein>
<accession>A0ABT3GS23</accession>
<reference evidence="1 2" key="1">
    <citation type="submission" date="2022-10" db="EMBL/GenBank/DDBJ databases">
        <title>Luteolibacter arcticus strain CCTCC AB 2014275, whole genome shotgun sequencing project.</title>
        <authorList>
            <person name="Zhao G."/>
            <person name="Shen L."/>
        </authorList>
    </citation>
    <scope>NUCLEOTIDE SEQUENCE [LARGE SCALE GENOMIC DNA]</scope>
    <source>
        <strain evidence="1 2">CCTCC AB 2014275</strain>
    </source>
</reference>
<dbReference type="RefSeq" id="WP_264490382.1">
    <property type="nucleotide sequence ID" value="NZ_JAPDDT010000023.1"/>
</dbReference>
<keyword evidence="2" id="KW-1185">Reference proteome</keyword>
<name>A0ABT3GS23_9BACT</name>